<organism evidence="12 13">
    <name type="scientific">Shouchella xiaoxiensis</name>
    <dbReference type="NCBI Taxonomy" id="766895"/>
    <lineage>
        <taxon>Bacteria</taxon>
        <taxon>Bacillati</taxon>
        <taxon>Bacillota</taxon>
        <taxon>Bacilli</taxon>
        <taxon>Bacillales</taxon>
        <taxon>Bacillaceae</taxon>
        <taxon>Shouchella</taxon>
    </lineage>
</organism>
<keyword evidence="6 9" id="KW-0584">Phenylalanine biosynthesis</keyword>
<evidence type="ECO:0000256" key="2">
    <source>
        <dbReference type="ARBA" id="ARBA00013147"/>
    </source>
</evidence>
<gene>
    <name evidence="9" type="primary">pheA</name>
    <name evidence="12" type="ORF">JOC54_001213</name>
</gene>
<keyword evidence="4 9" id="KW-0028">Amino-acid biosynthesis</keyword>
<evidence type="ECO:0000256" key="5">
    <source>
        <dbReference type="ARBA" id="ARBA00023141"/>
    </source>
</evidence>
<sequence>MKKIGYLGPRGTFTEIAAKQAFPEDELIPIRSIPKVIDHAFSKTIDYAVVPIENAIEGTVNVTLDYLIHQKPMPIVASLSIGINQHLLMSPSKNVETYIPRKILSHPQAIAQCHRYLQMHYPEVEIEYADSTGQAAAWLAQHSNEDVCVIANEQAAKTYGLRIAARDIQDYDHNQTRFVVLSAKTQQPITIKNARHLGDKTSLMITLPSDFTGALHQVLSAFAWRKLNLSKIESRPTKTGLGNYFFIIEVDQLMDDVLLPGAIAELTALGCHVEVLGSYPSYSDQSVSAAIKQ</sequence>
<name>A0ABS2SR55_9BACI</name>
<dbReference type="Gene3D" id="3.40.190.10">
    <property type="entry name" value="Periplasmic binding protein-like II"/>
    <property type="match status" value="2"/>
</dbReference>
<evidence type="ECO:0000313" key="13">
    <source>
        <dbReference type="Proteomes" id="UP001179280"/>
    </source>
</evidence>
<dbReference type="Gene3D" id="3.30.70.260">
    <property type="match status" value="1"/>
</dbReference>
<dbReference type="InterPro" id="IPR002912">
    <property type="entry name" value="ACT_dom"/>
</dbReference>
<dbReference type="PIRSF" id="PIRSF001500">
    <property type="entry name" value="Chor_mut_pdt_Ppr"/>
    <property type="match status" value="1"/>
</dbReference>
<dbReference type="EC" id="4.2.1.51" evidence="2 9"/>
<evidence type="ECO:0000256" key="9">
    <source>
        <dbReference type="RuleBase" id="RU361254"/>
    </source>
</evidence>
<dbReference type="SUPFAM" id="SSF53850">
    <property type="entry name" value="Periplasmic binding protein-like II"/>
    <property type="match status" value="1"/>
</dbReference>
<evidence type="ECO:0000256" key="6">
    <source>
        <dbReference type="ARBA" id="ARBA00023222"/>
    </source>
</evidence>
<evidence type="ECO:0000256" key="7">
    <source>
        <dbReference type="ARBA" id="ARBA00023239"/>
    </source>
</evidence>
<feature type="domain" description="ACT" evidence="11">
    <location>
        <begin position="203"/>
        <end position="280"/>
    </location>
</feature>
<dbReference type="PANTHER" id="PTHR21022:SF19">
    <property type="entry name" value="PREPHENATE DEHYDRATASE-RELATED"/>
    <property type="match status" value="1"/>
</dbReference>
<accession>A0ABS2SR55</accession>
<dbReference type="CDD" id="cd04905">
    <property type="entry name" value="ACT_CM-PDT"/>
    <property type="match status" value="1"/>
</dbReference>
<dbReference type="GO" id="GO:0004664">
    <property type="term" value="F:prephenate dehydratase activity"/>
    <property type="evidence" value="ECO:0007669"/>
    <property type="project" value="UniProtKB-EC"/>
</dbReference>
<dbReference type="InterPro" id="IPR001086">
    <property type="entry name" value="Preph_deHydtase"/>
</dbReference>
<dbReference type="PROSITE" id="PS51671">
    <property type="entry name" value="ACT"/>
    <property type="match status" value="1"/>
</dbReference>
<dbReference type="EMBL" id="JAFBCV010000003">
    <property type="protein sequence ID" value="MBM7837982.1"/>
    <property type="molecule type" value="Genomic_DNA"/>
</dbReference>
<evidence type="ECO:0000256" key="1">
    <source>
        <dbReference type="ARBA" id="ARBA00004741"/>
    </source>
</evidence>
<evidence type="ECO:0000256" key="3">
    <source>
        <dbReference type="ARBA" id="ARBA00021872"/>
    </source>
</evidence>
<reference evidence="12" key="1">
    <citation type="submission" date="2021-01" db="EMBL/GenBank/DDBJ databases">
        <title>Genomic Encyclopedia of Type Strains, Phase IV (KMG-IV): sequencing the most valuable type-strain genomes for metagenomic binning, comparative biology and taxonomic classification.</title>
        <authorList>
            <person name="Goeker M."/>
        </authorList>
    </citation>
    <scope>NUCLEOTIDE SEQUENCE</scope>
    <source>
        <strain evidence="12">DSM 21943</strain>
    </source>
</reference>
<keyword evidence="7 9" id="KW-0456">Lyase</keyword>
<dbReference type="InterPro" id="IPR008242">
    <property type="entry name" value="Chor_mutase/pphenate_deHydtase"/>
</dbReference>
<dbReference type="PANTHER" id="PTHR21022">
    <property type="entry name" value="PREPHENATE DEHYDRATASE P PROTEIN"/>
    <property type="match status" value="1"/>
</dbReference>
<evidence type="ECO:0000259" key="11">
    <source>
        <dbReference type="PROSITE" id="PS51671"/>
    </source>
</evidence>
<comment type="caution">
    <text evidence="12">The sequence shown here is derived from an EMBL/GenBank/DDBJ whole genome shotgun (WGS) entry which is preliminary data.</text>
</comment>
<comment type="catalytic activity">
    <reaction evidence="8 9">
        <text>prephenate + H(+) = 3-phenylpyruvate + CO2 + H2O</text>
        <dbReference type="Rhea" id="RHEA:21648"/>
        <dbReference type="ChEBI" id="CHEBI:15377"/>
        <dbReference type="ChEBI" id="CHEBI:15378"/>
        <dbReference type="ChEBI" id="CHEBI:16526"/>
        <dbReference type="ChEBI" id="CHEBI:18005"/>
        <dbReference type="ChEBI" id="CHEBI:29934"/>
        <dbReference type="EC" id="4.2.1.51"/>
    </reaction>
</comment>
<dbReference type="InterPro" id="IPR018528">
    <property type="entry name" value="Preph_deHydtase_CS"/>
</dbReference>
<dbReference type="NCBIfam" id="NF008865">
    <property type="entry name" value="PRK11898.1"/>
    <property type="match status" value="1"/>
</dbReference>
<dbReference type="InterPro" id="IPR045865">
    <property type="entry name" value="ACT-like_dom_sf"/>
</dbReference>
<comment type="pathway">
    <text evidence="1 9">Amino-acid biosynthesis; L-phenylalanine biosynthesis; phenylpyruvate from prephenate: step 1/1.</text>
</comment>
<evidence type="ECO:0000313" key="12">
    <source>
        <dbReference type="EMBL" id="MBM7837982.1"/>
    </source>
</evidence>
<keyword evidence="13" id="KW-1185">Reference proteome</keyword>
<evidence type="ECO:0000256" key="8">
    <source>
        <dbReference type="ARBA" id="ARBA00047848"/>
    </source>
</evidence>
<proteinExistence type="predicted"/>
<dbReference type="PROSITE" id="PS00858">
    <property type="entry name" value="PREPHENATE_DEHYDR_2"/>
    <property type="match status" value="1"/>
</dbReference>
<evidence type="ECO:0000256" key="4">
    <source>
        <dbReference type="ARBA" id="ARBA00022605"/>
    </source>
</evidence>
<evidence type="ECO:0000259" key="10">
    <source>
        <dbReference type="PROSITE" id="PS51171"/>
    </source>
</evidence>
<protein>
    <recommendedName>
        <fullName evidence="3 9">Prephenate dehydratase</fullName>
        <shortName evidence="9">PDT</shortName>
        <ecNumber evidence="2 9">4.2.1.51</ecNumber>
    </recommendedName>
</protein>
<dbReference type="PROSITE" id="PS51171">
    <property type="entry name" value="PREPHENATE_DEHYDR_3"/>
    <property type="match status" value="1"/>
</dbReference>
<dbReference type="SUPFAM" id="SSF55021">
    <property type="entry name" value="ACT-like"/>
    <property type="match status" value="1"/>
</dbReference>
<feature type="domain" description="Prephenate dehydratase" evidence="10">
    <location>
        <begin position="3"/>
        <end position="183"/>
    </location>
</feature>
<keyword evidence="5 9" id="KW-0057">Aromatic amino acid biosynthesis</keyword>
<dbReference type="Pfam" id="PF00800">
    <property type="entry name" value="PDT"/>
    <property type="match status" value="1"/>
</dbReference>
<dbReference type="Pfam" id="PF01842">
    <property type="entry name" value="ACT"/>
    <property type="match status" value="1"/>
</dbReference>
<dbReference type="Proteomes" id="UP001179280">
    <property type="component" value="Unassembled WGS sequence"/>
</dbReference>
<dbReference type="CDD" id="cd13633">
    <property type="entry name" value="PBP2_Sa-PDT_like"/>
    <property type="match status" value="1"/>
</dbReference>